<evidence type="ECO:0000313" key="2">
    <source>
        <dbReference type="Proteomes" id="UP000093737"/>
    </source>
</evidence>
<protein>
    <submittedName>
        <fullName evidence="1">Biotin attachment protein</fullName>
    </submittedName>
</protein>
<dbReference type="Proteomes" id="UP000093737">
    <property type="component" value="Unassembled WGS sequence"/>
</dbReference>
<dbReference type="SUPFAM" id="SSF51230">
    <property type="entry name" value="Single hybrid motif"/>
    <property type="match status" value="1"/>
</dbReference>
<organism evidence="1 2">
    <name type="scientific">Rhizobium loti</name>
    <name type="common">Mesorhizobium loti</name>
    <dbReference type="NCBI Taxonomy" id="381"/>
    <lineage>
        <taxon>Bacteria</taxon>
        <taxon>Pseudomonadati</taxon>
        <taxon>Pseudomonadota</taxon>
        <taxon>Alphaproteobacteria</taxon>
        <taxon>Hyphomicrobiales</taxon>
        <taxon>Phyllobacteriaceae</taxon>
        <taxon>Mesorhizobium</taxon>
    </lineage>
</organism>
<reference evidence="1 2" key="1">
    <citation type="submission" date="2016-05" db="EMBL/GenBank/DDBJ databases">
        <authorList>
            <person name="Ramsay J.P."/>
        </authorList>
    </citation>
    <scope>NUCLEOTIDE SEQUENCE [LARGE SCALE GENOMIC DNA]</scope>
    <source>
        <strain evidence="1 2">NZP2042</strain>
    </source>
</reference>
<gene>
    <name evidence="1" type="ORF">A8145_18875</name>
</gene>
<name>A0A6M7U1M5_RHILI</name>
<sequence length="82" mass="8802">MHYIKVDEALWASSMLPEGILERWFITSGDTIKAGERIAEVRVEDALHEIVAPASGRATIVATANTVIEPGSVLATLESQPA</sequence>
<dbReference type="Pfam" id="PF00364">
    <property type="entry name" value="Biotin_lipoyl"/>
    <property type="match status" value="1"/>
</dbReference>
<accession>A0A6M7U1M5</accession>
<dbReference type="Gene3D" id="2.40.50.100">
    <property type="match status" value="1"/>
</dbReference>
<dbReference type="EMBL" id="LYTK01000019">
    <property type="protein sequence ID" value="OBQ63242.1"/>
    <property type="molecule type" value="Genomic_DNA"/>
</dbReference>
<proteinExistence type="predicted"/>
<dbReference type="InterPro" id="IPR011053">
    <property type="entry name" value="Single_hybrid_motif"/>
</dbReference>
<dbReference type="CDD" id="cd06849">
    <property type="entry name" value="lipoyl_domain"/>
    <property type="match status" value="1"/>
</dbReference>
<comment type="caution">
    <text evidence="1">The sequence shown here is derived from an EMBL/GenBank/DDBJ whole genome shotgun (WGS) entry which is preliminary data.</text>
</comment>
<dbReference type="InterPro" id="IPR000089">
    <property type="entry name" value="Biotin_lipoyl"/>
</dbReference>
<dbReference type="AlphaFoldDB" id="A0A6M7U1M5"/>
<evidence type="ECO:0000313" key="1">
    <source>
        <dbReference type="EMBL" id="OBQ63242.1"/>
    </source>
</evidence>